<gene>
    <name evidence="2" type="ORF">ET996_04530</name>
</gene>
<sequence length="241" mass="25236">MSKPAPRRALPQPRRANALRRPIAKGVSAALVTALASGLGVYGFSQATSASATAPTPVTLTPLVVAPTPVKAVTDGYALASAEVVARQDALETVRKEISAEAARLDSLGRFFFPAVGAIGSPFGMRFHPILHIWRLHDGVDIGADCNSPIWASLSGTVIEAQRGSSSGNYVKIDHGIVNGHKLVSAYLHMNKILVQKGDVVARGQQIGLVGSTGLSTSCHLHLAVYQDGKGTDPARFLTKG</sequence>
<evidence type="ECO:0000259" key="1">
    <source>
        <dbReference type="Pfam" id="PF01551"/>
    </source>
</evidence>
<name>A0A4Q9KMC5_PROTD</name>
<dbReference type="RefSeq" id="WP_131171368.1">
    <property type="nucleotide sequence ID" value="NZ_FXTL01000003.1"/>
</dbReference>
<dbReference type="InterPro" id="IPR050570">
    <property type="entry name" value="Cell_wall_metabolism_enzyme"/>
</dbReference>
<dbReference type="InterPro" id="IPR016047">
    <property type="entry name" value="M23ase_b-sheet_dom"/>
</dbReference>
<reference evidence="2 3" key="1">
    <citation type="submission" date="2019-01" db="EMBL/GenBank/DDBJ databases">
        <title>Lactibacter flavus gen. nov., sp. nov., a novel bacterium of the family Propionibacteriaceae isolated from raw milk and dairy products.</title>
        <authorList>
            <person name="Huptas C."/>
            <person name="Wenning M."/>
            <person name="Breitenwieser F."/>
            <person name="Doll E."/>
            <person name="Von Neubeck M."/>
            <person name="Busse H.-J."/>
            <person name="Scherer S."/>
        </authorList>
    </citation>
    <scope>NUCLEOTIDE SEQUENCE [LARGE SCALE GENOMIC DNA]</scope>
    <source>
        <strain evidence="3">DSM 22130 / JCM 15804 / WR061</strain>
    </source>
</reference>
<comment type="caution">
    <text evidence="2">The sequence shown here is derived from an EMBL/GenBank/DDBJ whole genome shotgun (WGS) entry which is preliminary data.</text>
</comment>
<dbReference type="Gene3D" id="2.70.70.10">
    <property type="entry name" value="Glucose Permease (Domain IIA)"/>
    <property type="match status" value="1"/>
</dbReference>
<organism evidence="2 3">
    <name type="scientific">Propioniciclava tarda</name>
    <dbReference type="NCBI Taxonomy" id="433330"/>
    <lineage>
        <taxon>Bacteria</taxon>
        <taxon>Bacillati</taxon>
        <taxon>Actinomycetota</taxon>
        <taxon>Actinomycetes</taxon>
        <taxon>Propionibacteriales</taxon>
        <taxon>Propionibacteriaceae</taxon>
        <taxon>Propioniciclava</taxon>
    </lineage>
</organism>
<accession>A0A4Q9KMC5</accession>
<dbReference type="InterPro" id="IPR011055">
    <property type="entry name" value="Dup_hybrid_motif"/>
</dbReference>
<proteinExistence type="predicted"/>
<dbReference type="Proteomes" id="UP000291933">
    <property type="component" value="Unassembled WGS sequence"/>
</dbReference>
<feature type="domain" description="M23ase beta-sheet core" evidence="1">
    <location>
        <begin position="136"/>
        <end position="234"/>
    </location>
</feature>
<protein>
    <submittedName>
        <fullName evidence="2">M23 family metallopeptidase</fullName>
    </submittedName>
</protein>
<dbReference type="PANTHER" id="PTHR21666:SF270">
    <property type="entry name" value="MUREIN HYDROLASE ACTIVATOR ENVC"/>
    <property type="match status" value="1"/>
</dbReference>
<dbReference type="GO" id="GO:0004222">
    <property type="term" value="F:metalloendopeptidase activity"/>
    <property type="evidence" value="ECO:0007669"/>
    <property type="project" value="TreeGrafter"/>
</dbReference>
<keyword evidence="3" id="KW-1185">Reference proteome</keyword>
<dbReference type="OrthoDB" id="1099523at2"/>
<dbReference type="EMBL" id="SDMR01000003">
    <property type="protein sequence ID" value="TBT95716.1"/>
    <property type="molecule type" value="Genomic_DNA"/>
</dbReference>
<dbReference type="Pfam" id="PF01551">
    <property type="entry name" value="Peptidase_M23"/>
    <property type="match status" value="1"/>
</dbReference>
<dbReference type="AlphaFoldDB" id="A0A4Q9KMC5"/>
<dbReference type="CDD" id="cd12797">
    <property type="entry name" value="M23_peptidase"/>
    <property type="match status" value="1"/>
</dbReference>
<dbReference type="PANTHER" id="PTHR21666">
    <property type="entry name" value="PEPTIDASE-RELATED"/>
    <property type="match status" value="1"/>
</dbReference>
<evidence type="ECO:0000313" key="3">
    <source>
        <dbReference type="Proteomes" id="UP000291933"/>
    </source>
</evidence>
<evidence type="ECO:0000313" key="2">
    <source>
        <dbReference type="EMBL" id="TBT95716.1"/>
    </source>
</evidence>
<dbReference type="SUPFAM" id="SSF51261">
    <property type="entry name" value="Duplicated hybrid motif"/>
    <property type="match status" value="1"/>
</dbReference>